<sequence>MASLDDTIISRQNLMLLDNVTNYRKPALDYFHHEFNSDALEMPITWTLLLKMRKHKLLRLPSCAIEDDADYNTYLMRLHHCLWRRWSIEHFKLEKLKIDPLSINWNKETDITVLYGPDLTGVMEEESETLQEPVKGSQTALDSEEEEIISGGTRGYTYSSSVDSHTSSIFDDNTCMKTHSNSSSKSLKFSNTVLRRDIDRHGVFQEKHIQINDTPEIPLRRHKKSHRSHRSRSRRHHDDEVYNDKIFAEEFAPLNDDELQLQMNICNLRNQDIYIDCFDK</sequence>
<dbReference type="InterPro" id="IPR052292">
    <property type="entry name" value="Glucose_repression_reg"/>
</dbReference>
<protein>
    <recommendedName>
        <fullName evidence="4">Nitrogen regulatory protein areA GATA-like domain-containing protein</fullName>
    </recommendedName>
</protein>
<feature type="region of interest" description="Disordered" evidence="1">
    <location>
        <begin position="125"/>
        <end position="144"/>
    </location>
</feature>
<dbReference type="PANTHER" id="PTHR28051:SF1">
    <property type="entry name" value="PROTEIN MTL1-RELATED"/>
    <property type="match status" value="1"/>
</dbReference>
<dbReference type="GO" id="GO:0042149">
    <property type="term" value="P:cellular response to glucose starvation"/>
    <property type="evidence" value="ECO:0007669"/>
    <property type="project" value="TreeGrafter"/>
</dbReference>
<proteinExistence type="predicted"/>
<dbReference type="PANTHER" id="PTHR28051">
    <property type="entry name" value="PROTEIN MTL1-RELATED"/>
    <property type="match status" value="1"/>
</dbReference>
<feature type="compositionally biased region" description="Basic residues" evidence="1">
    <location>
        <begin position="220"/>
        <end position="235"/>
    </location>
</feature>
<dbReference type="EMBL" id="CP059273">
    <property type="protein sequence ID" value="QLQ82004.1"/>
    <property type="molecule type" value="Genomic_DNA"/>
</dbReference>
<dbReference type="OrthoDB" id="5563539at2759"/>
<name>A0A7H9HWA2_9SACH</name>
<evidence type="ECO:0000256" key="1">
    <source>
        <dbReference type="SAM" id="MobiDB-lite"/>
    </source>
</evidence>
<dbReference type="GO" id="GO:0007039">
    <property type="term" value="P:protein catabolic process in the vacuole"/>
    <property type="evidence" value="ECO:0007669"/>
    <property type="project" value="TreeGrafter"/>
</dbReference>
<evidence type="ECO:0000313" key="2">
    <source>
        <dbReference type="EMBL" id="QLQ82004.1"/>
    </source>
</evidence>
<dbReference type="Proteomes" id="UP000510647">
    <property type="component" value="Chromosome 7"/>
</dbReference>
<dbReference type="AlphaFoldDB" id="A0A7H9HWA2"/>
<evidence type="ECO:0008006" key="4">
    <source>
        <dbReference type="Google" id="ProtNLM"/>
    </source>
</evidence>
<evidence type="ECO:0000313" key="3">
    <source>
        <dbReference type="Proteomes" id="UP000510647"/>
    </source>
</evidence>
<dbReference type="GO" id="GO:0005773">
    <property type="term" value="C:vacuole"/>
    <property type="evidence" value="ECO:0007669"/>
    <property type="project" value="GOC"/>
</dbReference>
<organism evidence="2 3">
    <name type="scientific">Torulaspora globosa</name>
    <dbReference type="NCBI Taxonomy" id="48254"/>
    <lineage>
        <taxon>Eukaryota</taxon>
        <taxon>Fungi</taxon>
        <taxon>Dikarya</taxon>
        <taxon>Ascomycota</taxon>
        <taxon>Saccharomycotina</taxon>
        <taxon>Saccharomycetes</taxon>
        <taxon>Saccharomycetales</taxon>
        <taxon>Saccharomycetaceae</taxon>
        <taxon>Torulaspora</taxon>
    </lineage>
</organism>
<accession>A0A7H9HWA2</accession>
<gene>
    <name evidence="2" type="ORF">HG537_0G02580</name>
</gene>
<reference evidence="2 3" key="1">
    <citation type="submission" date="2020-06" db="EMBL/GenBank/DDBJ databases">
        <title>The yeast mating-type switching endonuclease HO is a domesticated member of an unorthodox homing genetic element family.</title>
        <authorList>
            <person name="Coughlan A.Y."/>
            <person name="Lombardi L."/>
            <person name="Braun-Galleani S."/>
            <person name="Martos A.R."/>
            <person name="Galeote V."/>
            <person name="Bigey F."/>
            <person name="Dequin S."/>
            <person name="Byrne K.P."/>
            <person name="Wolfe K.H."/>
        </authorList>
    </citation>
    <scope>NUCLEOTIDE SEQUENCE [LARGE SCALE GENOMIC DNA]</scope>
    <source>
        <strain evidence="2 3">CBS2947</strain>
    </source>
</reference>
<keyword evidence="3" id="KW-1185">Reference proteome</keyword>
<feature type="region of interest" description="Disordered" evidence="1">
    <location>
        <begin position="216"/>
        <end position="237"/>
    </location>
</feature>